<dbReference type="RefSeq" id="WP_084409328.1">
    <property type="nucleotide sequence ID" value="NZ_FWXR01000004.1"/>
</dbReference>
<dbReference type="EMBL" id="FWXR01000004">
    <property type="protein sequence ID" value="SMC60495.1"/>
    <property type="molecule type" value="Genomic_DNA"/>
</dbReference>
<dbReference type="Proteomes" id="UP000192656">
    <property type="component" value="Unassembled WGS sequence"/>
</dbReference>
<proteinExistence type="predicted"/>
<protein>
    <submittedName>
        <fullName evidence="1">Uncharacterized protein</fullName>
    </submittedName>
</protein>
<name>A0A1W2AIG5_9HYPH</name>
<keyword evidence="2" id="KW-1185">Reference proteome</keyword>
<dbReference type="OrthoDB" id="9980117at2"/>
<organism evidence="1 2">
    <name type="scientific">Fulvimarina manganoxydans</name>
    <dbReference type="NCBI Taxonomy" id="937218"/>
    <lineage>
        <taxon>Bacteria</taxon>
        <taxon>Pseudomonadati</taxon>
        <taxon>Pseudomonadota</taxon>
        <taxon>Alphaproteobacteria</taxon>
        <taxon>Hyphomicrobiales</taxon>
        <taxon>Aurantimonadaceae</taxon>
        <taxon>Fulvimarina</taxon>
    </lineage>
</organism>
<sequence>MWFNHQTAIFAPGRQPNASRKSELAAKAMKTLDRHMLADLGMAKDSDTTESTGFMSRMLHELRFTGYRGASRG</sequence>
<evidence type="ECO:0000313" key="1">
    <source>
        <dbReference type="EMBL" id="SMC60495.1"/>
    </source>
</evidence>
<dbReference type="AlphaFoldDB" id="A0A1W2AIG5"/>
<evidence type="ECO:0000313" key="2">
    <source>
        <dbReference type="Proteomes" id="UP000192656"/>
    </source>
</evidence>
<accession>A0A1W2AIG5</accession>
<gene>
    <name evidence="1" type="ORF">SAMN06297251_104210</name>
</gene>
<reference evidence="1 2" key="1">
    <citation type="submission" date="2017-04" db="EMBL/GenBank/DDBJ databases">
        <authorList>
            <person name="Afonso C.L."/>
            <person name="Miller P.J."/>
            <person name="Scott M.A."/>
            <person name="Spackman E."/>
            <person name="Goraichik I."/>
            <person name="Dimitrov K.M."/>
            <person name="Suarez D.L."/>
            <person name="Swayne D.E."/>
        </authorList>
    </citation>
    <scope>NUCLEOTIDE SEQUENCE [LARGE SCALE GENOMIC DNA]</scope>
    <source>
        <strain evidence="1 2">CGMCC 1.10972</strain>
    </source>
</reference>